<comment type="caution">
    <text evidence="1">The sequence shown here is derived from an EMBL/GenBank/DDBJ whole genome shotgun (WGS) entry which is preliminary data.</text>
</comment>
<reference evidence="1 2" key="1">
    <citation type="journal article" date="2014" name="Mol. Biol. Evol.">
        <title>Massive expansion of Ubiquitination-related gene families within the Chlamydiae.</title>
        <authorList>
            <person name="Domman D."/>
            <person name="Collingro A."/>
            <person name="Lagkouvardos I."/>
            <person name="Gehre L."/>
            <person name="Weinmaier T."/>
            <person name="Rattei T."/>
            <person name="Subtil A."/>
            <person name="Horn M."/>
        </authorList>
    </citation>
    <scope>NUCLEOTIDE SEQUENCE [LARGE SCALE GENOMIC DNA]</scope>
    <source>
        <strain evidence="1 2">OEW1</strain>
    </source>
</reference>
<evidence type="ECO:0008006" key="3">
    <source>
        <dbReference type="Google" id="ProtNLM"/>
    </source>
</evidence>
<name>A0A0C1EBN6_9BACT</name>
<accession>A0A0C1EBN6</accession>
<dbReference type="AlphaFoldDB" id="A0A0C1EBN6"/>
<dbReference type="EMBL" id="JSAM01000017">
    <property type="protein sequence ID" value="KIA78507.1"/>
    <property type="molecule type" value="Genomic_DNA"/>
</dbReference>
<dbReference type="RefSeq" id="WP_237753839.1">
    <property type="nucleotide sequence ID" value="NZ_JSAM01000017.1"/>
</dbReference>
<sequence length="231" mass="26492">MGFCNALAGNKWQNPSWSRCHSVFLLILFFRFIFDDGKNAEADYFQAASAFHIFKTAHPGTNPKVELEALDTLKGLLTKRPELHAAYDGVIAQTLINRGLIQDAQPFAESALSRTKKDELPFYTIFAQTTLAICDKKYEQALNATQTLAKQMEEQTDHFSFGETLNAFNLLRLAMLNQQLGAPQEERKVWESWDSFRKKSPVVYEKIAREFESEKILLTNYVESREKILKK</sequence>
<gene>
    <name evidence="1" type="ORF">DB43_DW00030</name>
</gene>
<dbReference type="Proteomes" id="UP000031307">
    <property type="component" value="Unassembled WGS sequence"/>
</dbReference>
<protein>
    <recommendedName>
        <fullName evidence="3">Tetratricopeptide repeat protein</fullName>
    </recommendedName>
</protein>
<dbReference type="PATRIC" id="fig|83552.4.peg.261"/>
<evidence type="ECO:0000313" key="2">
    <source>
        <dbReference type="Proteomes" id="UP000031307"/>
    </source>
</evidence>
<evidence type="ECO:0000313" key="1">
    <source>
        <dbReference type="EMBL" id="KIA78507.1"/>
    </source>
</evidence>
<organism evidence="1 2">
    <name type="scientific">Parachlamydia acanthamoebae</name>
    <dbReference type="NCBI Taxonomy" id="83552"/>
    <lineage>
        <taxon>Bacteria</taxon>
        <taxon>Pseudomonadati</taxon>
        <taxon>Chlamydiota</taxon>
        <taxon>Chlamydiia</taxon>
        <taxon>Parachlamydiales</taxon>
        <taxon>Parachlamydiaceae</taxon>
        <taxon>Parachlamydia</taxon>
    </lineage>
</organism>
<proteinExistence type="predicted"/>